<feature type="region of interest" description="Disordered" evidence="1">
    <location>
        <begin position="13"/>
        <end position="37"/>
    </location>
</feature>
<evidence type="ECO:0000313" key="2">
    <source>
        <dbReference type="EMBL" id="KAF0434395.1"/>
    </source>
</evidence>
<evidence type="ECO:0000313" key="3">
    <source>
        <dbReference type="Proteomes" id="UP000439903"/>
    </source>
</evidence>
<reference evidence="2 3" key="1">
    <citation type="journal article" date="2019" name="Environ. Microbiol.">
        <title>At the nexus of three kingdoms: the genome of the mycorrhizal fungus Gigaspora margarita provides insights into plant, endobacterial and fungal interactions.</title>
        <authorList>
            <person name="Venice F."/>
            <person name="Ghignone S."/>
            <person name="Salvioli di Fossalunga A."/>
            <person name="Amselem J."/>
            <person name="Novero M."/>
            <person name="Xianan X."/>
            <person name="Sedzielewska Toro K."/>
            <person name="Morin E."/>
            <person name="Lipzen A."/>
            <person name="Grigoriev I.V."/>
            <person name="Henrissat B."/>
            <person name="Martin F.M."/>
            <person name="Bonfante P."/>
        </authorList>
    </citation>
    <scope>NUCLEOTIDE SEQUENCE [LARGE SCALE GENOMIC DNA]</scope>
    <source>
        <strain evidence="2 3">BEG34</strain>
    </source>
</reference>
<dbReference type="EMBL" id="WTPW01001455">
    <property type="protein sequence ID" value="KAF0434395.1"/>
    <property type="molecule type" value="Genomic_DNA"/>
</dbReference>
<dbReference type="AlphaFoldDB" id="A0A8H3X9P7"/>
<proteinExistence type="predicted"/>
<protein>
    <submittedName>
        <fullName evidence="2">Uncharacterized protein</fullName>
    </submittedName>
</protein>
<comment type="caution">
    <text evidence="2">The sequence shown here is derived from an EMBL/GenBank/DDBJ whole genome shotgun (WGS) entry which is preliminary data.</text>
</comment>
<accession>A0A8H3X9P7</accession>
<dbReference type="Proteomes" id="UP000439903">
    <property type="component" value="Unassembled WGS sequence"/>
</dbReference>
<organism evidence="2 3">
    <name type="scientific">Gigaspora margarita</name>
    <dbReference type="NCBI Taxonomy" id="4874"/>
    <lineage>
        <taxon>Eukaryota</taxon>
        <taxon>Fungi</taxon>
        <taxon>Fungi incertae sedis</taxon>
        <taxon>Mucoromycota</taxon>
        <taxon>Glomeromycotina</taxon>
        <taxon>Glomeromycetes</taxon>
        <taxon>Diversisporales</taxon>
        <taxon>Gigasporaceae</taxon>
        <taxon>Gigaspora</taxon>
    </lineage>
</organism>
<sequence>MLYEAQNTNVLLNGGNTKEYQSSAERTARVESTRNLASNSTTDASLMALLTSIPFLYDGNISEEQSPLSQLPYQPFIEQATRVESVQDIFINNISLMVSNVDLPFNDDLNDLNGNNIDEEPKSFLQSPHQSFSEPVQIQPAYDVTESNNLPNIFINDIEELRSLLQLSHQSSDEHIQQDQDMMEPNNLFLNQNFHAQFFNYNGIDVAIGEQQPRSSNSEIHHAPNNSLLIPNMQHPSRIYIQNYQHIG</sequence>
<evidence type="ECO:0000256" key="1">
    <source>
        <dbReference type="SAM" id="MobiDB-lite"/>
    </source>
</evidence>
<gene>
    <name evidence="2" type="ORF">F8M41_004900</name>
</gene>
<feature type="compositionally biased region" description="Polar residues" evidence="1">
    <location>
        <begin position="13"/>
        <end position="25"/>
    </location>
</feature>
<name>A0A8H3X9P7_GIGMA</name>
<keyword evidence="3" id="KW-1185">Reference proteome</keyword>